<reference evidence="1" key="1">
    <citation type="submission" date="2024-06" db="EMBL/GenBank/DDBJ databases">
        <authorList>
            <person name="Sun Y."/>
        </authorList>
    </citation>
    <scope>NUCLEOTIDE SEQUENCE</scope>
    <source>
        <strain evidence="1">IGA1.0</strain>
    </source>
</reference>
<protein>
    <submittedName>
        <fullName evidence="1">Uncharacterized protein</fullName>
    </submittedName>
</protein>
<dbReference type="EMBL" id="CP157948">
    <property type="protein sequence ID" value="XBS89334.1"/>
    <property type="molecule type" value="Genomic_DNA"/>
</dbReference>
<evidence type="ECO:0000313" key="1">
    <source>
        <dbReference type="EMBL" id="XBS89334.1"/>
    </source>
</evidence>
<gene>
    <name evidence="1" type="ORF">ABNK63_13160</name>
</gene>
<proteinExistence type="predicted"/>
<dbReference type="AlphaFoldDB" id="A0AAU7QI80"/>
<organism evidence="1">
    <name type="scientific">Rhodanobacter sp. IGA1.0</name>
    <dbReference type="NCBI Taxonomy" id="3158582"/>
    <lineage>
        <taxon>Bacteria</taxon>
        <taxon>Pseudomonadati</taxon>
        <taxon>Pseudomonadota</taxon>
        <taxon>Gammaproteobacteria</taxon>
        <taxon>Lysobacterales</taxon>
        <taxon>Rhodanobacteraceae</taxon>
        <taxon>Rhodanobacter</taxon>
    </lineage>
</organism>
<sequence>MIDPYGSTIKALLLEFRELDLGLDRDAEYELVLANSACSLTFQTERHYLPSLAAHLSDSSGRKFEIGLSRKILAGEAFRADASVFDGIRKTSSAELEGEDQVKLIRLHVEREVRQVFDFVLKFSREMLDESGPFRHAYQIEERKLLDSLGL</sequence>
<accession>A0AAU7QI80</accession>
<name>A0AAU7QI80_9GAMM</name>
<dbReference type="RefSeq" id="WP_007808478.1">
    <property type="nucleotide sequence ID" value="NZ_CP157948.1"/>
</dbReference>